<evidence type="ECO:0000259" key="2">
    <source>
        <dbReference type="Pfam" id="PF25534"/>
    </source>
</evidence>
<organism evidence="3 4">
    <name type="scientific">Orbilia javanica</name>
    <dbReference type="NCBI Taxonomy" id="47235"/>
    <lineage>
        <taxon>Eukaryota</taxon>
        <taxon>Fungi</taxon>
        <taxon>Dikarya</taxon>
        <taxon>Ascomycota</taxon>
        <taxon>Pezizomycotina</taxon>
        <taxon>Orbiliomycetes</taxon>
        <taxon>Orbiliales</taxon>
        <taxon>Orbiliaceae</taxon>
        <taxon>Orbilia</taxon>
    </lineage>
</organism>
<evidence type="ECO:0000313" key="4">
    <source>
        <dbReference type="Proteomes" id="UP001313282"/>
    </source>
</evidence>
<feature type="region of interest" description="Disordered" evidence="1">
    <location>
        <begin position="230"/>
        <end position="300"/>
    </location>
</feature>
<dbReference type="InterPro" id="IPR057678">
    <property type="entry name" value="DUF7918"/>
</dbReference>
<dbReference type="PANTHER" id="PTHR36223:SF1">
    <property type="entry name" value="TRANSCRIPTION ELONGATION FACTOR EAF N-TERMINAL DOMAIN-CONTAINING PROTEIN"/>
    <property type="match status" value="1"/>
</dbReference>
<sequence>MPEHKGISCELHIDGQKATEYQTTQTGSICSSHVISQEDKLFSFHLNITSSTLGSVPRLDLELWADGEKLDSLTFTETEYVVDDAQILDSTNAVKVVKLKFAKLETVDAKMANLEARQDILQKLGTLEIKIWRAHHGVTQTNSFSYQKQPSMNPIHEKSIKGQEVTHCTKLAHPKTIKNPSSLGYLTRKIDAYETPWVTFIFRHASKSLLEAAEIIPKVPQPARVEAESLSTKVKAAKSSTVEEKPQLSMETSSPLLTAKRRRMEDENEAQSGRLSPQDNMIKRPRYKIRNFRKHLPGDS</sequence>
<feature type="domain" description="DUF7918" evidence="2">
    <location>
        <begin position="6"/>
        <end position="218"/>
    </location>
</feature>
<protein>
    <recommendedName>
        <fullName evidence="2">DUF7918 domain-containing protein</fullName>
    </recommendedName>
</protein>
<dbReference type="PANTHER" id="PTHR36223">
    <property type="entry name" value="BETA-LACTAMASE-TYPE TRANSPEPTIDASE FOLD DOMAIN CONTAINING PROTEIN"/>
    <property type="match status" value="1"/>
</dbReference>
<keyword evidence="4" id="KW-1185">Reference proteome</keyword>
<reference evidence="3 4" key="1">
    <citation type="submission" date="2019-10" db="EMBL/GenBank/DDBJ databases">
        <authorList>
            <person name="Palmer J.M."/>
        </authorList>
    </citation>
    <scope>NUCLEOTIDE SEQUENCE [LARGE SCALE GENOMIC DNA]</scope>
    <source>
        <strain evidence="3 4">TWF718</strain>
    </source>
</reference>
<feature type="compositionally biased region" description="Polar residues" evidence="1">
    <location>
        <begin position="270"/>
        <end position="279"/>
    </location>
</feature>
<dbReference type="Proteomes" id="UP001313282">
    <property type="component" value="Unassembled WGS sequence"/>
</dbReference>
<dbReference type="Pfam" id="PF25534">
    <property type="entry name" value="DUF7918"/>
    <property type="match status" value="1"/>
</dbReference>
<comment type="caution">
    <text evidence="3">The sequence shown here is derived from an EMBL/GenBank/DDBJ whole genome shotgun (WGS) entry which is preliminary data.</text>
</comment>
<feature type="compositionally biased region" description="Basic residues" evidence="1">
    <location>
        <begin position="283"/>
        <end position="300"/>
    </location>
</feature>
<proteinExistence type="predicted"/>
<accession>A0AAN8MPL0</accession>
<evidence type="ECO:0000313" key="3">
    <source>
        <dbReference type="EMBL" id="KAK6342486.1"/>
    </source>
</evidence>
<name>A0AAN8MPL0_9PEZI</name>
<gene>
    <name evidence="3" type="ORF">TWF718_007889</name>
</gene>
<dbReference type="EMBL" id="JAVHNR010000005">
    <property type="protein sequence ID" value="KAK6342486.1"/>
    <property type="molecule type" value="Genomic_DNA"/>
</dbReference>
<dbReference type="AlphaFoldDB" id="A0AAN8MPL0"/>
<evidence type="ECO:0000256" key="1">
    <source>
        <dbReference type="SAM" id="MobiDB-lite"/>
    </source>
</evidence>